<comment type="caution">
    <text evidence="1">The sequence shown here is derived from an EMBL/GenBank/DDBJ whole genome shotgun (WGS) entry which is preliminary data.</text>
</comment>
<name>A0AAP0RUB5_LIQFO</name>
<dbReference type="AlphaFoldDB" id="A0AAP0RUB5"/>
<organism evidence="1 2">
    <name type="scientific">Liquidambar formosana</name>
    <name type="common">Formosan gum</name>
    <dbReference type="NCBI Taxonomy" id="63359"/>
    <lineage>
        <taxon>Eukaryota</taxon>
        <taxon>Viridiplantae</taxon>
        <taxon>Streptophyta</taxon>
        <taxon>Embryophyta</taxon>
        <taxon>Tracheophyta</taxon>
        <taxon>Spermatophyta</taxon>
        <taxon>Magnoliopsida</taxon>
        <taxon>eudicotyledons</taxon>
        <taxon>Gunneridae</taxon>
        <taxon>Pentapetalae</taxon>
        <taxon>Saxifragales</taxon>
        <taxon>Altingiaceae</taxon>
        <taxon>Liquidambar</taxon>
    </lineage>
</organism>
<gene>
    <name evidence="1" type="ORF">L1049_024354</name>
</gene>
<evidence type="ECO:0000313" key="1">
    <source>
        <dbReference type="EMBL" id="KAK9285168.1"/>
    </source>
</evidence>
<evidence type="ECO:0000313" key="2">
    <source>
        <dbReference type="Proteomes" id="UP001415857"/>
    </source>
</evidence>
<dbReference type="EMBL" id="JBBPBK010000005">
    <property type="protein sequence ID" value="KAK9285168.1"/>
    <property type="molecule type" value="Genomic_DNA"/>
</dbReference>
<dbReference type="Proteomes" id="UP001415857">
    <property type="component" value="Unassembled WGS sequence"/>
</dbReference>
<keyword evidence="2" id="KW-1185">Reference proteome</keyword>
<sequence>MFTTFNALAVSYVGLPSSDEMDGGGDVDSRTEPEHFTVPPKWVPFHTEVALRLYEAKKLFNMLEENVSGVSDWFRFKSAVMNSDVFALRSSFEVEGEWLNLLGVLHRRPVFPMGLLPPTEKQVLM</sequence>
<reference evidence="1 2" key="1">
    <citation type="journal article" date="2024" name="Plant J.">
        <title>Genome sequences and population genomics reveal climatic adaptation and genomic divergence between two closely related sweetgum species.</title>
        <authorList>
            <person name="Xu W.Q."/>
            <person name="Ren C.Q."/>
            <person name="Zhang X.Y."/>
            <person name="Comes H.P."/>
            <person name="Liu X.H."/>
            <person name="Li Y.G."/>
            <person name="Kettle C.J."/>
            <person name="Jalonen R."/>
            <person name="Gaisberger H."/>
            <person name="Ma Y.Z."/>
            <person name="Qiu Y.X."/>
        </authorList>
    </citation>
    <scope>NUCLEOTIDE SEQUENCE [LARGE SCALE GENOMIC DNA]</scope>
    <source>
        <strain evidence="1">Hangzhou</strain>
    </source>
</reference>
<accession>A0AAP0RUB5</accession>
<protein>
    <submittedName>
        <fullName evidence="1">Uncharacterized protein</fullName>
    </submittedName>
</protein>
<proteinExistence type="predicted"/>